<proteinExistence type="predicted"/>
<comment type="caution">
    <text evidence="1">The sequence shown here is derived from an EMBL/GenBank/DDBJ whole genome shotgun (WGS) entry which is preliminary data.</text>
</comment>
<evidence type="ECO:0000313" key="1">
    <source>
        <dbReference type="EMBL" id="GIG71861.1"/>
    </source>
</evidence>
<dbReference type="RefSeq" id="WP_168076483.1">
    <property type="nucleotide sequence ID" value="NZ_BAAAQJ010000026.1"/>
</dbReference>
<reference evidence="1" key="1">
    <citation type="submission" date="2021-01" db="EMBL/GenBank/DDBJ databases">
        <title>Whole genome shotgun sequence of Planosporangium flavigriseum NBRC 105377.</title>
        <authorList>
            <person name="Komaki H."/>
            <person name="Tamura T."/>
        </authorList>
    </citation>
    <scope>NUCLEOTIDE SEQUENCE</scope>
    <source>
        <strain evidence="1">NBRC 105377</strain>
    </source>
</reference>
<sequence>MPRPGSHKYDIRRSRLRNRLDDHGFPDERADQLANEILRNPRGAKARLLQVARKFVPRPGQRGA</sequence>
<name>A0A8J3PLG4_9ACTN</name>
<protein>
    <submittedName>
        <fullName evidence="1">Uncharacterized protein</fullName>
    </submittedName>
</protein>
<gene>
    <name evidence="1" type="ORF">Pfl04_02650</name>
</gene>
<dbReference type="AlphaFoldDB" id="A0A8J3PLG4"/>
<keyword evidence="2" id="KW-1185">Reference proteome</keyword>
<organism evidence="1 2">
    <name type="scientific">Planosporangium flavigriseum</name>
    <dbReference type="NCBI Taxonomy" id="373681"/>
    <lineage>
        <taxon>Bacteria</taxon>
        <taxon>Bacillati</taxon>
        <taxon>Actinomycetota</taxon>
        <taxon>Actinomycetes</taxon>
        <taxon>Micromonosporales</taxon>
        <taxon>Micromonosporaceae</taxon>
        <taxon>Planosporangium</taxon>
    </lineage>
</organism>
<evidence type="ECO:0000313" key="2">
    <source>
        <dbReference type="Proteomes" id="UP000653674"/>
    </source>
</evidence>
<accession>A0A8J3PLG4</accession>
<dbReference type="EMBL" id="BONU01000001">
    <property type="protein sequence ID" value="GIG71861.1"/>
    <property type="molecule type" value="Genomic_DNA"/>
</dbReference>
<dbReference type="Proteomes" id="UP000653674">
    <property type="component" value="Unassembled WGS sequence"/>
</dbReference>